<keyword evidence="9" id="KW-0675">Receptor</keyword>
<dbReference type="AlphaFoldDB" id="A0A401PB12"/>
<dbReference type="Pfam" id="PF06328">
    <property type="entry name" value="Lep_receptor_Ig"/>
    <property type="match status" value="1"/>
</dbReference>
<evidence type="ECO:0000256" key="7">
    <source>
        <dbReference type="ARBA" id="ARBA00023136"/>
    </source>
</evidence>
<dbReference type="CDD" id="cd00063">
    <property type="entry name" value="FN3"/>
    <property type="match status" value="3"/>
</dbReference>
<evidence type="ECO:0008006" key="18">
    <source>
        <dbReference type="Google" id="ProtNLM"/>
    </source>
</evidence>
<dbReference type="Gene3D" id="2.60.40.10">
    <property type="entry name" value="Immunoglobulins"/>
    <property type="match status" value="7"/>
</dbReference>
<accession>A0A401PB12</accession>
<evidence type="ECO:0000256" key="8">
    <source>
        <dbReference type="ARBA" id="ARBA00023157"/>
    </source>
</evidence>
<feature type="domain" description="Fibronectin type-III" evidence="15">
    <location>
        <begin position="221"/>
        <end position="314"/>
    </location>
</feature>
<dbReference type="PROSITE" id="PS50853">
    <property type="entry name" value="FN3"/>
    <property type="match status" value="3"/>
</dbReference>
<dbReference type="Proteomes" id="UP000288216">
    <property type="component" value="Unassembled WGS sequence"/>
</dbReference>
<dbReference type="Pfam" id="PF18589">
    <property type="entry name" value="ObR_Ig"/>
    <property type="match status" value="2"/>
</dbReference>
<comment type="caution">
    <text evidence="16">The sequence shown here is derived from an EMBL/GenBank/DDBJ whole genome shotgun (WGS) entry which is preliminary data.</text>
</comment>
<keyword evidence="6" id="KW-1133">Transmembrane helix</keyword>
<dbReference type="PROSITE" id="PS50835">
    <property type="entry name" value="IG_LIKE"/>
    <property type="match status" value="1"/>
</dbReference>
<keyword evidence="17" id="KW-1185">Reference proteome</keyword>
<comment type="similarity">
    <text evidence="2">Belongs to the type I cytokine receptor family. Type 2 subfamily.</text>
</comment>
<evidence type="ECO:0000256" key="10">
    <source>
        <dbReference type="ARBA" id="ARBA00023180"/>
    </source>
</evidence>
<evidence type="ECO:0000256" key="2">
    <source>
        <dbReference type="ARBA" id="ARBA00008921"/>
    </source>
</evidence>
<evidence type="ECO:0000256" key="13">
    <source>
        <dbReference type="SAM" id="SignalP"/>
    </source>
</evidence>
<sequence length="1163" mass="133460">MMILWLMTANLCLGVSVSIFGYDPVTTFEIPPWNFTMLCARHKQAAVIKGRSWQLQPSRNSNTRHSSLHEHVRNANTLCSNNTSPKGLHSQDGFSCCLWKEADMQCPAYYNTEQSIRMNIKCWTAGNLTYLVCDVKPSDWKINNFVKYRMHYLDALSFNQKESNLSMFVNNCLQHHIIKCNISSIDLNRKYFTWIELISNSETFQSPLMSITPINVVKTNPPLNVQTEMTPEGFFNLSWTGPNPEPFLVQFEVKYSTGIPERVWKVKNVWGNSLILRDLQSDLSYIVVVRCKRRDGPGFWSDWSNPIQVDVQEITYYPPQVLTTVGSDVTVRCVFYNQTLTTNNVAWWLNMNEKIPEHQYTLINDHETSVTLLNITSNGQSHCNMLQCCLQNEETSTCNYRYAEITVIDMKSNISCETDGAMETMICKWLPRVWKTETASNYTLKYYMKGSWCDNLNAERHNADIKECLEQMNEFECHIKPINLTFGYVMWLELQHQEVIFKSPPTCVIPMDVVKPWAPSKIDAEITLNKGCLKISWEKPRLPPYKLQLEIQYSEDGMENNWKTLFAVNKTSVIAEVTDPCVKYIVRVRCSRFEGPGYQSEWSSLVSTNLADIQAPTTGPDFWRFIDRDPLTKETHVTLVWKPLTKGEALCNVKGFKLEYKSTQNITRLEYVGNVTRYSFLRTNEIKSVSVIAFNSIGSSRRNFKLILPQDTSKAVHILRSLHASTINSSCVLVSWSVLPLIYQATSFVLEWKSLLNNNEGKVKWMRVAANLTTVFIYDHFSPLIQYQLTVYPIFSEGEGQPCSFYMKIKSKEEVPRADNDGMQNVILPLVFLSSVLLIGTFLISKQRIRNLVWKEVPNPNKCSWAQGIDFKKAGTIANFFGKHHEGLIPVVPLLIEPEIFAVAVVEEFMQFKEDKGVIAVDFLDETISELHPDISSVHTLHESEDSHDKMTGDVETICVQNTRQSNIDYSKVVMDVEADSLCKKQKCMNSYSDEGMYSDNETDTSGNEANSKWELQNQPLLQLIQTDETKLHSINSSEGFSESQDQENNIFHNGNDQELDFCYLRQTSLENNTNSDTTRHDVDELPFLENYLSVEFQNPSEIYSISYLESLLKFSLHEGHSPPMALRSYMPQFHTKTYSRSKTTDTEDQISPNHLKGLPAID</sequence>
<dbReference type="InterPro" id="IPR007110">
    <property type="entry name" value="Ig-like_dom"/>
</dbReference>
<dbReference type="OMA" id="AMETMIC"/>
<protein>
    <recommendedName>
        <fullName evidence="18">Leptin receptor</fullName>
    </recommendedName>
</protein>
<organism evidence="16 17">
    <name type="scientific">Scyliorhinus torazame</name>
    <name type="common">Cloudy catshark</name>
    <name type="synonym">Catulus torazame</name>
    <dbReference type="NCBI Taxonomy" id="75743"/>
    <lineage>
        <taxon>Eukaryota</taxon>
        <taxon>Metazoa</taxon>
        <taxon>Chordata</taxon>
        <taxon>Craniata</taxon>
        <taxon>Vertebrata</taxon>
        <taxon>Chondrichthyes</taxon>
        <taxon>Elasmobranchii</taxon>
        <taxon>Galeomorphii</taxon>
        <taxon>Galeoidea</taxon>
        <taxon>Carcharhiniformes</taxon>
        <taxon>Scyliorhinidae</taxon>
        <taxon>Scyliorhinus</taxon>
    </lineage>
</organism>
<dbReference type="InterPro" id="IPR003529">
    <property type="entry name" value="Hematopoietin_rcpt_Gp130_CS"/>
</dbReference>
<dbReference type="SMART" id="SM00060">
    <property type="entry name" value="FN3"/>
    <property type="match status" value="4"/>
</dbReference>
<keyword evidence="5" id="KW-0677">Repeat</keyword>
<dbReference type="PANTHER" id="PTHR23037:SF44">
    <property type="entry name" value="LEPTIN RECEPTOR"/>
    <property type="match status" value="1"/>
</dbReference>
<evidence type="ECO:0000256" key="1">
    <source>
        <dbReference type="ARBA" id="ARBA00004479"/>
    </source>
</evidence>
<dbReference type="EMBL" id="BFAA01001791">
    <property type="protein sequence ID" value="GCB70312.1"/>
    <property type="molecule type" value="Genomic_DNA"/>
</dbReference>
<comment type="subcellular location">
    <subcellularLocation>
        <location evidence="1">Membrane</location>
        <topology evidence="1">Single-pass type I membrane protein</topology>
    </subcellularLocation>
</comment>
<evidence type="ECO:0000256" key="4">
    <source>
        <dbReference type="ARBA" id="ARBA00022729"/>
    </source>
</evidence>
<feature type="domain" description="Fibronectin type-III" evidence="15">
    <location>
        <begin position="718"/>
        <end position="814"/>
    </location>
</feature>
<evidence type="ECO:0000313" key="17">
    <source>
        <dbReference type="Proteomes" id="UP000288216"/>
    </source>
</evidence>
<dbReference type="InterPro" id="IPR003961">
    <property type="entry name" value="FN3_dom"/>
</dbReference>
<evidence type="ECO:0000256" key="9">
    <source>
        <dbReference type="ARBA" id="ARBA00023170"/>
    </source>
</evidence>
<evidence type="ECO:0000256" key="6">
    <source>
        <dbReference type="ARBA" id="ARBA00022989"/>
    </source>
</evidence>
<dbReference type="InterPro" id="IPR013783">
    <property type="entry name" value="Ig-like_fold"/>
</dbReference>
<dbReference type="InterPro" id="IPR036116">
    <property type="entry name" value="FN3_sf"/>
</dbReference>
<dbReference type="GO" id="GO:0009897">
    <property type="term" value="C:external side of plasma membrane"/>
    <property type="evidence" value="ECO:0007669"/>
    <property type="project" value="TreeGrafter"/>
</dbReference>
<evidence type="ECO:0000256" key="12">
    <source>
        <dbReference type="SAM" id="MobiDB-lite"/>
    </source>
</evidence>
<dbReference type="InterPro" id="IPR041182">
    <property type="entry name" value="LEP-R_IGD"/>
</dbReference>
<reference evidence="16 17" key="1">
    <citation type="journal article" date="2018" name="Nat. Ecol. Evol.">
        <title>Shark genomes provide insights into elasmobranch evolution and the origin of vertebrates.</title>
        <authorList>
            <person name="Hara Y"/>
            <person name="Yamaguchi K"/>
            <person name="Onimaru K"/>
            <person name="Kadota M"/>
            <person name="Koyanagi M"/>
            <person name="Keeley SD"/>
            <person name="Tatsumi K"/>
            <person name="Tanaka K"/>
            <person name="Motone F"/>
            <person name="Kageyama Y"/>
            <person name="Nozu R"/>
            <person name="Adachi N"/>
            <person name="Nishimura O"/>
            <person name="Nakagawa R"/>
            <person name="Tanegashima C"/>
            <person name="Kiyatake I"/>
            <person name="Matsumoto R"/>
            <person name="Murakumo K"/>
            <person name="Nishida K"/>
            <person name="Terakita A"/>
            <person name="Kuratani S"/>
            <person name="Sato K"/>
            <person name="Hyodo S Kuraku.S."/>
        </authorList>
    </citation>
    <scope>NUCLEOTIDE SEQUENCE [LARGE SCALE GENOMIC DNA]</scope>
</reference>
<evidence type="ECO:0000259" key="15">
    <source>
        <dbReference type="PROSITE" id="PS50853"/>
    </source>
</evidence>
<feature type="domain" description="Ig-like" evidence="14">
    <location>
        <begin position="306"/>
        <end position="406"/>
    </location>
</feature>
<feature type="domain" description="Fibronectin type-III" evidence="15">
    <location>
        <begin position="518"/>
        <end position="611"/>
    </location>
</feature>
<evidence type="ECO:0000256" key="3">
    <source>
        <dbReference type="ARBA" id="ARBA00022692"/>
    </source>
</evidence>
<evidence type="ECO:0000256" key="11">
    <source>
        <dbReference type="ARBA" id="ARBA00023319"/>
    </source>
</evidence>
<dbReference type="OrthoDB" id="8964127at2759"/>
<dbReference type="InterPro" id="IPR010457">
    <property type="entry name" value="IgC2-like_lig-bd"/>
</dbReference>
<feature type="signal peptide" evidence="13">
    <location>
        <begin position="1"/>
        <end position="27"/>
    </location>
</feature>
<keyword evidence="11" id="KW-0393">Immunoglobulin domain</keyword>
<dbReference type="GO" id="GO:0004896">
    <property type="term" value="F:cytokine receptor activity"/>
    <property type="evidence" value="ECO:0007669"/>
    <property type="project" value="InterPro"/>
</dbReference>
<evidence type="ECO:0000256" key="5">
    <source>
        <dbReference type="ARBA" id="ARBA00022737"/>
    </source>
</evidence>
<feature type="region of interest" description="Disordered" evidence="12">
    <location>
        <begin position="1138"/>
        <end position="1163"/>
    </location>
</feature>
<name>A0A401PB12_SCYTO</name>
<keyword evidence="3" id="KW-0812">Transmembrane</keyword>
<feature type="chain" id="PRO_5019170826" description="Leptin receptor" evidence="13">
    <location>
        <begin position="28"/>
        <end position="1163"/>
    </location>
</feature>
<proteinExistence type="inferred from homology"/>
<keyword evidence="8" id="KW-1015">Disulfide bond</keyword>
<evidence type="ECO:0000259" key="14">
    <source>
        <dbReference type="PROSITE" id="PS50835"/>
    </source>
</evidence>
<keyword evidence="4 13" id="KW-0732">Signal</keyword>
<dbReference type="PANTHER" id="PTHR23037">
    <property type="entry name" value="CYTOKINE RECEPTOR"/>
    <property type="match status" value="1"/>
</dbReference>
<gene>
    <name evidence="16" type="ORF">scyTo_2000002</name>
</gene>
<keyword evidence="10" id="KW-0325">Glycoprotein</keyword>
<evidence type="ECO:0000313" key="16">
    <source>
        <dbReference type="EMBL" id="GCB70312.1"/>
    </source>
</evidence>
<keyword evidence="7" id="KW-0472">Membrane</keyword>
<dbReference type="SUPFAM" id="SSF49265">
    <property type="entry name" value="Fibronectin type III"/>
    <property type="match status" value="4"/>
</dbReference>
<dbReference type="PROSITE" id="PS01353">
    <property type="entry name" value="HEMATOPO_REC_L_F2"/>
    <property type="match status" value="1"/>
</dbReference>
<dbReference type="STRING" id="75743.A0A401PB12"/>